<evidence type="ECO:0000313" key="1">
    <source>
        <dbReference type="Proteomes" id="UP000887563"/>
    </source>
</evidence>
<proteinExistence type="predicted"/>
<reference evidence="2" key="1">
    <citation type="submission" date="2022-11" db="UniProtKB">
        <authorList>
            <consortium name="WormBaseParasite"/>
        </authorList>
    </citation>
    <scope>IDENTIFICATION</scope>
</reference>
<sequence length="118" mass="13367">MLLLGKRKETSIQVADVQRVKQLLLSLCPQIMLSTVSAALFHLSTLLSKEMAEIMFGLIQLDKQKAEEWLNFTCSQIPHDGGNSATPEQLLDFRTRVLSAVRSYDVILALRDLRKFYA</sequence>
<accession>A0A914NRY9</accession>
<dbReference type="WBParaSite" id="Minc3s08855g42679">
    <property type="protein sequence ID" value="Minc3s08855g42679"/>
    <property type="gene ID" value="Minc3s08855g42679"/>
</dbReference>
<dbReference type="Gene3D" id="1.25.10.10">
    <property type="entry name" value="Leucine-rich Repeat Variant"/>
    <property type="match status" value="1"/>
</dbReference>
<evidence type="ECO:0000313" key="2">
    <source>
        <dbReference type="WBParaSite" id="Minc3s08855g42679"/>
    </source>
</evidence>
<organism evidence="1 2">
    <name type="scientific">Meloidogyne incognita</name>
    <name type="common">Southern root-knot nematode worm</name>
    <name type="synonym">Oxyuris incognita</name>
    <dbReference type="NCBI Taxonomy" id="6306"/>
    <lineage>
        <taxon>Eukaryota</taxon>
        <taxon>Metazoa</taxon>
        <taxon>Ecdysozoa</taxon>
        <taxon>Nematoda</taxon>
        <taxon>Chromadorea</taxon>
        <taxon>Rhabditida</taxon>
        <taxon>Tylenchina</taxon>
        <taxon>Tylenchomorpha</taxon>
        <taxon>Tylenchoidea</taxon>
        <taxon>Meloidogynidae</taxon>
        <taxon>Meloidogyninae</taxon>
        <taxon>Meloidogyne</taxon>
        <taxon>Meloidogyne incognita group</taxon>
    </lineage>
</organism>
<dbReference type="InterPro" id="IPR011989">
    <property type="entry name" value="ARM-like"/>
</dbReference>
<protein>
    <submittedName>
        <fullName evidence="2">Uncharacterized protein</fullName>
    </submittedName>
</protein>
<name>A0A914NRY9_MELIC</name>
<dbReference type="Proteomes" id="UP000887563">
    <property type="component" value="Unplaced"/>
</dbReference>
<dbReference type="AlphaFoldDB" id="A0A914NRY9"/>
<keyword evidence="1" id="KW-1185">Reference proteome</keyword>